<evidence type="ECO:0000256" key="1">
    <source>
        <dbReference type="SAM" id="SignalP"/>
    </source>
</evidence>
<gene>
    <name evidence="2" type="ORF">T4E_2764</name>
</gene>
<dbReference type="EMBL" id="JYDU01000639">
    <property type="protein sequence ID" value="KRX85840.1"/>
    <property type="molecule type" value="Genomic_DNA"/>
</dbReference>
<reference evidence="2 3" key="1">
    <citation type="submission" date="2015-01" db="EMBL/GenBank/DDBJ databases">
        <title>Evolution of Trichinella species and genotypes.</title>
        <authorList>
            <person name="Korhonen P.K."/>
            <person name="Edoardo P."/>
            <person name="Giuseppe L.R."/>
            <person name="Gasser R.B."/>
        </authorList>
    </citation>
    <scope>NUCLEOTIDE SEQUENCE [LARGE SCALE GENOMIC DNA]</scope>
    <source>
        <strain evidence="2">ISS141</strain>
    </source>
</reference>
<dbReference type="AlphaFoldDB" id="A0A0V0XCR7"/>
<proteinExistence type="predicted"/>
<evidence type="ECO:0000313" key="3">
    <source>
        <dbReference type="Proteomes" id="UP000054815"/>
    </source>
</evidence>
<keyword evidence="1" id="KW-0732">Signal</keyword>
<name>A0A0V0XCR7_TRIPS</name>
<evidence type="ECO:0000313" key="2">
    <source>
        <dbReference type="EMBL" id="KRX85840.1"/>
    </source>
</evidence>
<feature type="signal peptide" evidence="1">
    <location>
        <begin position="1"/>
        <end position="25"/>
    </location>
</feature>
<feature type="non-terminal residue" evidence="2">
    <location>
        <position position="60"/>
    </location>
</feature>
<dbReference type="Proteomes" id="UP000054815">
    <property type="component" value="Unassembled WGS sequence"/>
</dbReference>
<protein>
    <submittedName>
        <fullName evidence="2">Uncharacterized protein</fullName>
    </submittedName>
</protein>
<accession>A0A0V0XCR7</accession>
<feature type="chain" id="PRO_5006872459" evidence="1">
    <location>
        <begin position="26"/>
        <end position="60"/>
    </location>
</feature>
<comment type="caution">
    <text evidence="2">The sequence shown here is derived from an EMBL/GenBank/DDBJ whole genome shotgun (WGS) entry which is preliminary data.</text>
</comment>
<sequence length="60" mass="6911">LWLFDCKAMWCLGLFLALLLCPKSSNEYGIPFWPKEGERPVGVETKHDSFVLSLPWSRVV</sequence>
<feature type="non-terminal residue" evidence="2">
    <location>
        <position position="1"/>
    </location>
</feature>
<organism evidence="2 3">
    <name type="scientific">Trichinella pseudospiralis</name>
    <name type="common">Parasitic roundworm</name>
    <dbReference type="NCBI Taxonomy" id="6337"/>
    <lineage>
        <taxon>Eukaryota</taxon>
        <taxon>Metazoa</taxon>
        <taxon>Ecdysozoa</taxon>
        <taxon>Nematoda</taxon>
        <taxon>Enoplea</taxon>
        <taxon>Dorylaimia</taxon>
        <taxon>Trichinellida</taxon>
        <taxon>Trichinellidae</taxon>
        <taxon>Trichinella</taxon>
    </lineage>
</organism>